<dbReference type="PANTHER" id="PTHR43693:SF1">
    <property type="entry name" value="PROTEIN PHOSPHATASE CHEZ"/>
    <property type="match status" value="1"/>
</dbReference>
<dbReference type="EC" id="3.-.-.-" evidence="4"/>
<dbReference type="Pfam" id="PF04509">
    <property type="entry name" value="CheC"/>
    <property type="match status" value="2"/>
</dbReference>
<dbReference type="Gene3D" id="3.40.1550.10">
    <property type="entry name" value="CheC-like"/>
    <property type="match status" value="1"/>
</dbReference>
<protein>
    <submittedName>
        <fullName evidence="4">CheY-P phosphatase CheC</fullName>
        <ecNumber evidence="4">3.-.-.-</ecNumber>
    </submittedName>
</protein>
<organism evidence="4 5">
    <name type="scientific">Exiguobacterium aurantiacum</name>
    <dbReference type="NCBI Taxonomy" id="33987"/>
    <lineage>
        <taxon>Bacteria</taxon>
        <taxon>Bacillati</taxon>
        <taxon>Bacillota</taxon>
        <taxon>Bacilli</taxon>
        <taxon>Bacillales</taxon>
        <taxon>Bacillales Family XII. Incertae Sedis</taxon>
        <taxon>Exiguobacterium</taxon>
    </lineage>
</organism>
<dbReference type="STRING" id="1397694.GCA_000702585_02311"/>
<keyword evidence="1" id="KW-0145">Chemotaxis</keyword>
<evidence type="ECO:0000313" key="5">
    <source>
        <dbReference type="Proteomes" id="UP000254060"/>
    </source>
</evidence>
<dbReference type="AlphaFoldDB" id="A0A377FV55"/>
<evidence type="ECO:0000256" key="2">
    <source>
        <dbReference type="ARBA" id="ARBA00022801"/>
    </source>
</evidence>
<dbReference type="SUPFAM" id="SSF103039">
    <property type="entry name" value="CheC-like"/>
    <property type="match status" value="1"/>
</dbReference>
<dbReference type="EMBL" id="UGGP01000001">
    <property type="protein sequence ID" value="STO08444.1"/>
    <property type="molecule type" value="Genomic_DNA"/>
</dbReference>
<evidence type="ECO:0000259" key="3">
    <source>
        <dbReference type="Pfam" id="PF04509"/>
    </source>
</evidence>
<gene>
    <name evidence="4" type="primary">cheC</name>
    <name evidence="4" type="ORF">NCTC13163_01815</name>
</gene>
<sequence length="199" mass="21252">MLSEFEQDLLKELGNIGSGHAATALSTLLAKPVNITVSSAEMEPITYLPERVGGPERHVASVLLELGGDISGMILILFPVDDAETMVTSLIGTPFTFAAADELGQSAWEEIGNIMSGAYARALSDWLMTPIMIQVPATAIDMAGSIVEFVVTSVQPEEDAALYIDTTFLIDDKVSAGHVLFLPTHGSLKQIERRLLGHG</sequence>
<feature type="domain" description="CheC-like protein" evidence="3">
    <location>
        <begin position="5"/>
        <end position="37"/>
    </location>
</feature>
<evidence type="ECO:0000313" key="4">
    <source>
        <dbReference type="EMBL" id="STO08444.1"/>
    </source>
</evidence>
<reference evidence="4 5" key="1">
    <citation type="submission" date="2018-06" db="EMBL/GenBank/DDBJ databases">
        <authorList>
            <consortium name="Pathogen Informatics"/>
            <person name="Doyle S."/>
        </authorList>
    </citation>
    <scope>NUCLEOTIDE SEQUENCE [LARGE SCALE GENOMIC DNA]</scope>
    <source>
        <strain evidence="4 5">NCTC13163</strain>
    </source>
</reference>
<dbReference type="InterPro" id="IPR007597">
    <property type="entry name" value="CheC"/>
</dbReference>
<accession>A0A377FV55</accession>
<name>A0A377FV55_9BACL</name>
<dbReference type="Proteomes" id="UP000254060">
    <property type="component" value="Unassembled WGS sequence"/>
</dbReference>
<dbReference type="PANTHER" id="PTHR43693">
    <property type="entry name" value="PROTEIN PHOSPHATASE CHEZ"/>
    <property type="match status" value="1"/>
</dbReference>
<dbReference type="RefSeq" id="WP_024370125.1">
    <property type="nucleotide sequence ID" value="NZ_UGGP01000001.1"/>
</dbReference>
<evidence type="ECO:0000256" key="1">
    <source>
        <dbReference type="ARBA" id="ARBA00022500"/>
    </source>
</evidence>
<proteinExistence type="predicted"/>
<dbReference type="OrthoDB" id="9812187at2"/>
<feature type="domain" description="CheC-like protein" evidence="3">
    <location>
        <begin position="105"/>
        <end position="138"/>
    </location>
</feature>
<dbReference type="GO" id="GO:0006935">
    <property type="term" value="P:chemotaxis"/>
    <property type="evidence" value="ECO:0007669"/>
    <property type="project" value="UniProtKB-KW"/>
</dbReference>
<dbReference type="SMR" id="A0A377FV55"/>
<dbReference type="CDD" id="cd17909">
    <property type="entry name" value="CheC_ClassI"/>
    <property type="match status" value="1"/>
</dbReference>
<dbReference type="InterPro" id="IPR050992">
    <property type="entry name" value="CheZ_family_phosphatases"/>
</dbReference>
<keyword evidence="2 4" id="KW-0378">Hydrolase</keyword>
<dbReference type="InterPro" id="IPR028976">
    <property type="entry name" value="CheC-like_sf"/>
</dbReference>
<dbReference type="GO" id="GO:0016787">
    <property type="term" value="F:hydrolase activity"/>
    <property type="evidence" value="ECO:0007669"/>
    <property type="project" value="UniProtKB-KW"/>
</dbReference>